<gene>
    <name evidence="1" type="ORF">g.51932</name>
</gene>
<evidence type="ECO:0008006" key="2">
    <source>
        <dbReference type="Google" id="ProtNLM"/>
    </source>
</evidence>
<dbReference type="Gene3D" id="3.40.220.10">
    <property type="entry name" value="Leucine Aminopeptidase, subunit E, domain 1"/>
    <property type="match status" value="1"/>
</dbReference>
<feature type="non-terminal residue" evidence="1">
    <location>
        <position position="181"/>
    </location>
</feature>
<dbReference type="EMBL" id="GEBQ01025016">
    <property type="protein sequence ID" value="JAT14961.1"/>
    <property type="molecule type" value="Transcribed_RNA"/>
</dbReference>
<dbReference type="AlphaFoldDB" id="A0A1B6KU83"/>
<proteinExistence type="predicted"/>
<dbReference type="InterPro" id="IPR043472">
    <property type="entry name" value="Macro_dom-like"/>
</dbReference>
<organism evidence="1">
    <name type="scientific">Graphocephala atropunctata</name>
    <dbReference type="NCBI Taxonomy" id="36148"/>
    <lineage>
        <taxon>Eukaryota</taxon>
        <taxon>Metazoa</taxon>
        <taxon>Ecdysozoa</taxon>
        <taxon>Arthropoda</taxon>
        <taxon>Hexapoda</taxon>
        <taxon>Insecta</taxon>
        <taxon>Pterygota</taxon>
        <taxon>Neoptera</taxon>
        <taxon>Paraneoptera</taxon>
        <taxon>Hemiptera</taxon>
        <taxon>Auchenorrhyncha</taxon>
        <taxon>Membracoidea</taxon>
        <taxon>Cicadellidae</taxon>
        <taxon>Cicadellinae</taxon>
        <taxon>Cicadellini</taxon>
        <taxon>Graphocephala</taxon>
    </lineage>
</organism>
<reference evidence="1" key="1">
    <citation type="submission" date="2015-11" db="EMBL/GenBank/DDBJ databases">
        <title>De novo transcriptome assembly of four potential Pierce s Disease insect vectors from Arizona vineyards.</title>
        <authorList>
            <person name="Tassone E.E."/>
        </authorList>
    </citation>
    <scope>NUCLEOTIDE SEQUENCE</scope>
</reference>
<name>A0A1B6KU83_9HEMI</name>
<feature type="non-terminal residue" evidence="1">
    <location>
        <position position="1"/>
    </location>
</feature>
<sequence>HETSKTSSISPPDKPYPGKDLLHNTTNASIQIINADMTEMINNFSSYQNAAFAHCISADIEDSKSMSAGVAVVFKKYCGKPTPKNLINRHLAYQQIHRGPNVYSLVTKSKYFHKPTIVDYGEAFKRLSEDFKRKGFKQLICPPMGCVRDNLPPEVFVKNLIKFQEDTQAKITIVVLNEEQQ</sequence>
<accession>A0A1B6KU83</accession>
<dbReference type="SUPFAM" id="SSF52949">
    <property type="entry name" value="Macro domain-like"/>
    <property type="match status" value="1"/>
</dbReference>
<protein>
    <recommendedName>
        <fullName evidence="2">Macro domain-containing protein</fullName>
    </recommendedName>
</protein>
<evidence type="ECO:0000313" key="1">
    <source>
        <dbReference type="EMBL" id="JAT14961.1"/>
    </source>
</evidence>